<dbReference type="InterPro" id="IPR000571">
    <property type="entry name" value="Znf_CCCH"/>
</dbReference>
<dbReference type="InterPro" id="IPR007275">
    <property type="entry name" value="YTH_domain"/>
</dbReference>
<dbReference type="STRING" id="22663.A0A2I0JRU5"/>
<dbReference type="InterPro" id="IPR045168">
    <property type="entry name" value="YTH_prot"/>
</dbReference>
<evidence type="ECO:0000259" key="8">
    <source>
        <dbReference type="PROSITE" id="PS50882"/>
    </source>
</evidence>
<evidence type="ECO:0000256" key="5">
    <source>
        <dbReference type="PROSITE-ProRule" id="PRU00723"/>
    </source>
</evidence>
<dbReference type="Gene3D" id="3.10.590.10">
    <property type="entry name" value="ph1033 like domains"/>
    <property type="match status" value="1"/>
</dbReference>
<dbReference type="GO" id="GO:0003729">
    <property type="term" value="F:mRNA binding"/>
    <property type="evidence" value="ECO:0007669"/>
    <property type="project" value="TreeGrafter"/>
</dbReference>
<dbReference type="PROSITE" id="PS50882">
    <property type="entry name" value="YTH"/>
    <property type="match status" value="1"/>
</dbReference>
<feature type="zinc finger region" description="C3H1-type" evidence="5">
    <location>
        <begin position="77"/>
        <end position="104"/>
    </location>
</feature>
<feature type="domain" description="C3H1-type" evidence="7">
    <location>
        <begin position="131"/>
        <end position="158"/>
    </location>
</feature>
<reference evidence="9 10" key="1">
    <citation type="submission" date="2017-11" db="EMBL/GenBank/DDBJ databases">
        <title>De-novo sequencing of pomegranate (Punica granatum L.) genome.</title>
        <authorList>
            <person name="Akparov Z."/>
            <person name="Amiraslanov A."/>
            <person name="Hajiyeva S."/>
            <person name="Abbasov M."/>
            <person name="Kaur K."/>
            <person name="Hamwieh A."/>
            <person name="Solovyev V."/>
            <person name="Salamov A."/>
            <person name="Braich B."/>
            <person name="Kosarev P."/>
            <person name="Mahmoud A."/>
            <person name="Hajiyev E."/>
            <person name="Babayeva S."/>
            <person name="Izzatullayeva V."/>
            <person name="Mammadov A."/>
            <person name="Mammadov A."/>
            <person name="Sharifova S."/>
            <person name="Ojaghi J."/>
            <person name="Eynullazada K."/>
            <person name="Bayramov B."/>
            <person name="Abdulazimova A."/>
            <person name="Shahmuradov I."/>
        </authorList>
    </citation>
    <scope>NUCLEOTIDE SEQUENCE [LARGE SCALE GENOMIC DNA]</scope>
    <source>
        <strain evidence="10">cv. AG2017</strain>
        <tissue evidence="9">Leaf</tissue>
    </source>
</reference>
<evidence type="ECO:0000256" key="6">
    <source>
        <dbReference type="SAM" id="MobiDB-lite"/>
    </source>
</evidence>
<evidence type="ECO:0000259" key="7">
    <source>
        <dbReference type="PROSITE" id="PS50103"/>
    </source>
</evidence>
<organism evidence="9 10">
    <name type="scientific">Punica granatum</name>
    <name type="common">Pomegranate</name>
    <dbReference type="NCBI Taxonomy" id="22663"/>
    <lineage>
        <taxon>Eukaryota</taxon>
        <taxon>Viridiplantae</taxon>
        <taxon>Streptophyta</taxon>
        <taxon>Embryophyta</taxon>
        <taxon>Tracheophyta</taxon>
        <taxon>Spermatophyta</taxon>
        <taxon>Magnoliopsida</taxon>
        <taxon>eudicotyledons</taxon>
        <taxon>Gunneridae</taxon>
        <taxon>Pentapetalae</taxon>
        <taxon>rosids</taxon>
        <taxon>malvids</taxon>
        <taxon>Myrtales</taxon>
        <taxon>Lythraceae</taxon>
        <taxon>Punica</taxon>
    </lineage>
</organism>
<dbReference type="GO" id="GO:1990247">
    <property type="term" value="F:N6-methyladenosine-containing RNA reader activity"/>
    <property type="evidence" value="ECO:0007669"/>
    <property type="project" value="TreeGrafter"/>
</dbReference>
<dbReference type="GO" id="GO:0048024">
    <property type="term" value="P:regulation of mRNA splicing, via spliceosome"/>
    <property type="evidence" value="ECO:0007669"/>
    <property type="project" value="TreeGrafter"/>
</dbReference>
<keyword evidence="3 5" id="KW-0863">Zinc-finger</keyword>
<feature type="compositionally biased region" description="Low complexity" evidence="6">
    <location>
        <begin position="24"/>
        <end position="49"/>
    </location>
</feature>
<proteinExistence type="predicted"/>
<dbReference type="Pfam" id="PF04146">
    <property type="entry name" value="YTH"/>
    <property type="match status" value="1"/>
</dbReference>
<evidence type="ECO:0000256" key="2">
    <source>
        <dbReference type="ARBA" id="ARBA00022737"/>
    </source>
</evidence>
<keyword evidence="10" id="KW-1185">Reference proteome</keyword>
<keyword evidence="2" id="KW-0677">Repeat</keyword>
<feature type="zinc finger region" description="C3H1-type" evidence="5">
    <location>
        <begin position="131"/>
        <end position="158"/>
    </location>
</feature>
<evidence type="ECO:0000256" key="1">
    <source>
        <dbReference type="ARBA" id="ARBA00022723"/>
    </source>
</evidence>
<feature type="domain" description="C3H1-type" evidence="7">
    <location>
        <begin position="77"/>
        <end position="104"/>
    </location>
</feature>
<name>A0A2I0JRU5_PUNGR</name>
<feature type="compositionally biased region" description="Low complexity" evidence="6">
    <location>
        <begin position="224"/>
        <end position="243"/>
    </location>
</feature>
<evidence type="ECO:0000313" key="9">
    <source>
        <dbReference type="EMBL" id="PKI59028.1"/>
    </source>
</evidence>
<dbReference type="SUPFAM" id="SSF90229">
    <property type="entry name" value="CCCH zinc finger"/>
    <property type="match status" value="1"/>
</dbReference>
<dbReference type="GO" id="GO:0008270">
    <property type="term" value="F:zinc ion binding"/>
    <property type="evidence" value="ECO:0007669"/>
    <property type="project" value="UniProtKB-KW"/>
</dbReference>
<feature type="domain" description="YTH" evidence="8">
    <location>
        <begin position="265"/>
        <end position="391"/>
    </location>
</feature>
<dbReference type="AlphaFoldDB" id="A0A2I0JRU5"/>
<dbReference type="Gene3D" id="4.10.1000.10">
    <property type="entry name" value="Zinc finger, CCCH-type"/>
    <property type="match status" value="1"/>
</dbReference>
<dbReference type="CDD" id="cd21134">
    <property type="entry name" value="YTH"/>
    <property type="match status" value="1"/>
</dbReference>
<dbReference type="PANTHER" id="PTHR12357">
    <property type="entry name" value="YTH YT521-B HOMOLOGY DOMAIN-CONTAINING"/>
    <property type="match status" value="1"/>
</dbReference>
<evidence type="ECO:0000256" key="3">
    <source>
        <dbReference type="ARBA" id="ARBA00022771"/>
    </source>
</evidence>
<gene>
    <name evidence="9" type="ORF">CRG98_020596</name>
</gene>
<dbReference type="PANTHER" id="PTHR12357:SF119">
    <property type="entry name" value="30-KDA CLEAVAGE AND POLYADENYLATION SPECIFICITY FACTOR 30"/>
    <property type="match status" value="1"/>
</dbReference>
<protein>
    <recommendedName>
        <fullName evidence="11">30-kDa cleavage and polyadenylation specificity factor 30</fullName>
    </recommendedName>
</protein>
<keyword evidence="1 5" id="KW-0479">Metal-binding</keyword>
<evidence type="ECO:0008006" key="11">
    <source>
        <dbReference type="Google" id="ProtNLM"/>
    </source>
</evidence>
<evidence type="ECO:0000256" key="4">
    <source>
        <dbReference type="ARBA" id="ARBA00022833"/>
    </source>
</evidence>
<dbReference type="FunFam" id="4.10.1000.10:FF:000017">
    <property type="entry name" value="Cleavage and polyadenylation specificity factor 30 kDa subunit"/>
    <property type="match status" value="1"/>
</dbReference>
<dbReference type="GO" id="GO:0000398">
    <property type="term" value="P:mRNA splicing, via spliceosome"/>
    <property type="evidence" value="ECO:0007669"/>
    <property type="project" value="TreeGrafter"/>
</dbReference>
<accession>A0A2I0JRU5</accession>
<keyword evidence="4 5" id="KW-0862">Zinc</keyword>
<dbReference type="SMART" id="SM00356">
    <property type="entry name" value="ZnF_C3H1"/>
    <property type="match status" value="3"/>
</dbReference>
<feature type="region of interest" description="Disordered" evidence="6">
    <location>
        <begin position="186"/>
        <end position="261"/>
    </location>
</feature>
<dbReference type="GO" id="GO:0005654">
    <property type="term" value="C:nucleoplasm"/>
    <property type="evidence" value="ECO:0007669"/>
    <property type="project" value="TreeGrafter"/>
</dbReference>
<dbReference type="PROSITE" id="PS50103">
    <property type="entry name" value="ZF_C3H1"/>
    <property type="match status" value="2"/>
</dbReference>
<sequence length="391" mass="42866">MEDAEGVLSFDFEGGLDTGPPNPASSSVPASNNPDPSSAAATAAAPSSAVGGGGGGVASAPGADPGSGGPNPMGRRSFRQTVCRHWLRSLCMKGDACGFLHQYDKSRMPICRFFRLYGECREQDCVYKHTNEDIKECNMYKLGFCPNGPDCRYRHAKMPGPPPPVEEVLQKIQQLTSYYGNSNRFFQQRNNGVPQQTEKSPLQQGPNNINQGGAKPSPAESANVQQQQHVQQTHQPVVQTQSQNQSGGLPNPTGKGPSPLPQGVSRYFIVKSCNRENLELSVQQGVWATQRSNEAKLNEAFDSTENVILIFSVNRTRHFQGCAKMTSRIGGAVIGGNWKYAHGTAHYGRNFSVKWLKLCELSFQKTRHLRNPYNENLPVKVKSWVPRIYIG</sequence>
<dbReference type="InterPro" id="IPR036855">
    <property type="entry name" value="Znf_CCCH_sf"/>
</dbReference>
<evidence type="ECO:0000313" key="10">
    <source>
        <dbReference type="Proteomes" id="UP000233551"/>
    </source>
</evidence>
<comment type="caution">
    <text evidence="9">The sequence shown here is derived from an EMBL/GenBank/DDBJ whole genome shotgun (WGS) entry which is preliminary data.</text>
</comment>
<feature type="compositionally biased region" description="Polar residues" evidence="6">
    <location>
        <begin position="186"/>
        <end position="211"/>
    </location>
</feature>
<dbReference type="Proteomes" id="UP000233551">
    <property type="component" value="Unassembled WGS sequence"/>
</dbReference>
<dbReference type="EMBL" id="PGOL01001331">
    <property type="protein sequence ID" value="PKI59028.1"/>
    <property type="molecule type" value="Genomic_DNA"/>
</dbReference>
<feature type="region of interest" description="Disordered" evidence="6">
    <location>
        <begin position="1"/>
        <end position="75"/>
    </location>
</feature>